<reference evidence="2 3" key="1">
    <citation type="journal article" date="2016" name="Int. J. Syst. Evol. Microbiol.">
        <title>Arsenicitalea aurantiaca gen. nov., sp. nov., a new member of the family Hyphomicrobiaceae, isolated from high-arsenic sediment.</title>
        <authorList>
            <person name="Mu Y."/>
            <person name="Zhou L."/>
            <person name="Zeng X.C."/>
            <person name="Liu L."/>
            <person name="Pan Y."/>
            <person name="Chen X."/>
            <person name="Wang J."/>
            <person name="Li S."/>
            <person name="Li W.J."/>
            <person name="Wang Y."/>
        </authorList>
    </citation>
    <scope>NUCLEOTIDE SEQUENCE [LARGE SCALE GENOMIC DNA]</scope>
    <source>
        <strain evidence="2 3">42-50</strain>
    </source>
</reference>
<dbReference type="RefSeq" id="WP_127188813.1">
    <property type="nucleotide sequence ID" value="NZ_RZNJ01000004.1"/>
</dbReference>
<dbReference type="InterPro" id="IPR036388">
    <property type="entry name" value="WH-like_DNA-bd_sf"/>
</dbReference>
<dbReference type="InterPro" id="IPR036390">
    <property type="entry name" value="WH_DNA-bd_sf"/>
</dbReference>
<dbReference type="Pfam" id="PF03551">
    <property type="entry name" value="PadR"/>
    <property type="match status" value="1"/>
</dbReference>
<feature type="domain" description="Transcription regulator PadR N-terminal" evidence="1">
    <location>
        <begin position="48"/>
        <end position="115"/>
    </location>
</feature>
<gene>
    <name evidence="2" type="ORF">EMQ25_11920</name>
</gene>
<dbReference type="InterPro" id="IPR005149">
    <property type="entry name" value="Tscrpt_reg_PadR_N"/>
</dbReference>
<dbReference type="SUPFAM" id="SSF46785">
    <property type="entry name" value="Winged helix' DNA-binding domain"/>
    <property type="match status" value="1"/>
</dbReference>
<dbReference type="EMBL" id="RZNJ01000004">
    <property type="protein sequence ID" value="RUT30033.1"/>
    <property type="molecule type" value="Genomic_DNA"/>
</dbReference>
<evidence type="ECO:0000259" key="1">
    <source>
        <dbReference type="Pfam" id="PF03551"/>
    </source>
</evidence>
<sequence>MWQNRDGEPNWRRFEAMARKGLGRLDGMGDNFRIGRMLASGDLRLVALYLIDQQPRHGYDLIKAIEERSHGFYVPSPGVVYPALTFLEEAGYVTSAQDGSRKAYTITEAGRAHLADNGEAIEKTLDFLGKAGDRVAQIRRKMREVDEGFGFGGDRHSRSDRDYPGVLPEVNEARRALKTALSHALRKDEAAQRRAAEILLRAAREIEEIGGRPEADFDI</sequence>
<dbReference type="Proteomes" id="UP000281547">
    <property type="component" value="Unassembled WGS sequence"/>
</dbReference>
<dbReference type="AlphaFoldDB" id="A0A433X7K9"/>
<proteinExistence type="predicted"/>
<dbReference type="Gene3D" id="1.10.10.10">
    <property type="entry name" value="Winged helix-like DNA-binding domain superfamily/Winged helix DNA-binding domain"/>
    <property type="match status" value="1"/>
</dbReference>
<protein>
    <submittedName>
        <fullName evidence="2">PadR family transcriptional regulator</fullName>
    </submittedName>
</protein>
<evidence type="ECO:0000313" key="2">
    <source>
        <dbReference type="EMBL" id="RUT30033.1"/>
    </source>
</evidence>
<comment type="caution">
    <text evidence="2">The sequence shown here is derived from an EMBL/GenBank/DDBJ whole genome shotgun (WGS) entry which is preliminary data.</text>
</comment>
<dbReference type="PANTHER" id="PTHR43252:SF7">
    <property type="entry name" value="TRANSCRIPTIONAL REGULATOR YQJI"/>
    <property type="match status" value="1"/>
</dbReference>
<keyword evidence="3" id="KW-1185">Reference proteome</keyword>
<name>A0A433X7K9_9HYPH</name>
<organism evidence="2 3">
    <name type="scientific">Arsenicitalea aurantiaca</name>
    <dbReference type="NCBI Taxonomy" id="1783274"/>
    <lineage>
        <taxon>Bacteria</taxon>
        <taxon>Pseudomonadati</taxon>
        <taxon>Pseudomonadota</taxon>
        <taxon>Alphaproteobacteria</taxon>
        <taxon>Hyphomicrobiales</taxon>
        <taxon>Devosiaceae</taxon>
        <taxon>Arsenicitalea</taxon>
    </lineage>
</organism>
<dbReference type="PANTHER" id="PTHR43252">
    <property type="entry name" value="TRANSCRIPTIONAL REGULATOR YQJI"/>
    <property type="match status" value="1"/>
</dbReference>
<accession>A0A433X7K9</accession>
<dbReference type="OrthoDB" id="9814826at2"/>
<evidence type="ECO:0000313" key="3">
    <source>
        <dbReference type="Proteomes" id="UP000281547"/>
    </source>
</evidence>